<evidence type="ECO:0000313" key="1">
    <source>
        <dbReference type="EMBL" id="CAG7565978.1"/>
    </source>
</evidence>
<dbReference type="PANTHER" id="PTHR39596">
    <property type="match status" value="1"/>
</dbReference>
<protein>
    <recommendedName>
        <fullName evidence="3">Heterokaryon incompatibility domain-containing protein</fullName>
    </recommendedName>
</protein>
<proteinExistence type="predicted"/>
<evidence type="ECO:0008006" key="3">
    <source>
        <dbReference type="Google" id="ProtNLM"/>
    </source>
</evidence>
<dbReference type="AlphaFoldDB" id="A0A8J2JDR5"/>
<dbReference type="Proteomes" id="UP000693738">
    <property type="component" value="Unassembled WGS sequence"/>
</dbReference>
<sequence length="767" mass="87483">MEHLIFKRTRIPDPEHPGKTIPWADAEEPIGFVEPMTLWLGFDHDSVPFGDFETYPERSGYNTKHLWNGYLGRCHESFETLQDIEKGRRVAAFLQSWLSLGLVESVRSRKINTQYLTRQHTDGQTYINTRNLTFGLYLKVLVIQGSELDSALRKGQSISNTIEVINRWITRFTHWSHPRFRQALDRAFPGFMDLIDDFTPSVVRLGEAVDYTRAYALSNRHGTIVATWDLPINPHDARSNKLKSLGWCPFQIQFAERTLNNSTLDWMCAVNFSQKEAGHEACTKKACARSDIDNKTYKQSHCCEHARCNKVKLDLDEIREIIDQGGYPVLSMEIEEGNVKFATKACSSAKPINYIALSHVWADGIGGEAEYGLNRCQVERVHKLCRSYNPNGNGWFWLDSLCIPSKNVGEETYMKSLVSIRDVYINATTVLVLDKRIGDCYQSAPEEILFANIYMSAWMQRMWAYEEAVLAKRLVFVLKDGFYTHERRHATMGNTVRIVWENLAVHLDRLRLQHRLTIGHIYQGFRFRLTNVPGEEFLSVSGMLNLDTSSLVNFKGEERVKRFWLLLGDVPDNLPLSTAPKLTDVGFRWAPKTMMCPSRSKINTDPRGPTSRCTPDGLVGRYLTIELDKTLSGSADTPGCLFHVWMDDQPKNEDIQHPWQEAALLRIHGPWPEVPATHEFDMLYLTIDDGERLSQGEWIPGAAALQTSNVSSDSSSSRCIRHVTRVLIEKLRVGEMTHRNATIMYRGADDLALDAQGISRVEEVCIV</sequence>
<name>A0A8J2JDR5_FUSEQ</name>
<evidence type="ECO:0000313" key="2">
    <source>
        <dbReference type="Proteomes" id="UP000693738"/>
    </source>
</evidence>
<organism evidence="1 2">
    <name type="scientific">Fusarium equiseti</name>
    <name type="common">Fusarium scirpi</name>
    <dbReference type="NCBI Taxonomy" id="61235"/>
    <lineage>
        <taxon>Eukaryota</taxon>
        <taxon>Fungi</taxon>
        <taxon>Dikarya</taxon>
        <taxon>Ascomycota</taxon>
        <taxon>Pezizomycotina</taxon>
        <taxon>Sordariomycetes</taxon>
        <taxon>Hypocreomycetidae</taxon>
        <taxon>Hypocreales</taxon>
        <taxon>Nectriaceae</taxon>
        <taxon>Fusarium</taxon>
        <taxon>Fusarium incarnatum-equiseti species complex</taxon>
    </lineage>
</organism>
<reference evidence="1" key="1">
    <citation type="submission" date="2021-05" db="EMBL/GenBank/DDBJ databases">
        <authorList>
            <person name="Khan N."/>
        </authorList>
    </citation>
    <scope>NUCLEOTIDE SEQUENCE</scope>
</reference>
<dbReference type="EMBL" id="CAJSTJ010000195">
    <property type="protein sequence ID" value="CAG7565978.1"/>
    <property type="molecule type" value="Genomic_DNA"/>
</dbReference>
<comment type="caution">
    <text evidence="1">The sequence shown here is derived from an EMBL/GenBank/DDBJ whole genome shotgun (WGS) entry which is preliminary data.</text>
</comment>
<dbReference type="PANTHER" id="PTHR39596:SF2">
    <property type="entry name" value="HET DOMAIN PROTEIN (AFU_ORTHOLOGUE AFUA_1G17550)-RELATED"/>
    <property type="match status" value="1"/>
</dbReference>
<gene>
    <name evidence="1" type="ORF">FEQUK3_LOCUS11688</name>
</gene>
<accession>A0A8J2JDR5</accession>